<accession>M6VBG8</accession>
<sequence>MFLLRAHFFQCLAILVIRFRNITIGFPKSLSELNRFSNMGPELKNLL</sequence>
<proteinExistence type="predicted"/>
<evidence type="ECO:0000313" key="1">
    <source>
        <dbReference type="EMBL" id="EMO54210.1"/>
    </source>
</evidence>
<gene>
    <name evidence="1" type="ORF">LEP1GSC172_3673</name>
</gene>
<dbReference type="EMBL" id="AKWD02000029">
    <property type="protein sequence ID" value="EMO54210.1"/>
    <property type="molecule type" value="Genomic_DNA"/>
</dbReference>
<organism evidence="1 2">
    <name type="scientific">Leptospira noguchii</name>
    <dbReference type="NCBI Taxonomy" id="28182"/>
    <lineage>
        <taxon>Bacteria</taxon>
        <taxon>Pseudomonadati</taxon>
        <taxon>Spirochaetota</taxon>
        <taxon>Spirochaetia</taxon>
        <taxon>Leptospirales</taxon>
        <taxon>Leptospiraceae</taxon>
        <taxon>Leptospira</taxon>
    </lineage>
</organism>
<dbReference type="Proteomes" id="UP000012112">
    <property type="component" value="Unassembled WGS sequence"/>
</dbReference>
<reference evidence="1 2" key="1">
    <citation type="submission" date="2013-01" db="EMBL/GenBank/DDBJ databases">
        <authorList>
            <person name="Harkins D.M."/>
            <person name="Durkin A.S."/>
            <person name="Brinkac L.M."/>
            <person name="Haft D.H."/>
            <person name="Selengut J.D."/>
            <person name="Sanka R."/>
            <person name="DePew J."/>
            <person name="Purushe J."/>
            <person name="Matthias M.A."/>
            <person name="Vinetz J.M."/>
            <person name="Sutton G.G."/>
            <person name="Nierman W.C."/>
            <person name="Fouts D.E."/>
        </authorList>
    </citation>
    <scope>NUCLEOTIDE SEQUENCE [LARGE SCALE GENOMIC DNA]</scope>
    <source>
        <strain evidence="1 2">HAI1536</strain>
    </source>
</reference>
<dbReference type="AlphaFoldDB" id="M6VBG8"/>
<comment type="caution">
    <text evidence="1">The sequence shown here is derived from an EMBL/GenBank/DDBJ whole genome shotgun (WGS) entry which is preliminary data.</text>
</comment>
<protein>
    <submittedName>
        <fullName evidence="1">Uncharacterized protein</fullName>
    </submittedName>
</protein>
<name>M6VBG8_9LEPT</name>
<evidence type="ECO:0000313" key="2">
    <source>
        <dbReference type="Proteomes" id="UP000012112"/>
    </source>
</evidence>